<dbReference type="SUPFAM" id="SSF51445">
    <property type="entry name" value="(Trans)glycosidases"/>
    <property type="match status" value="1"/>
</dbReference>
<feature type="domain" description="Glycoside hydrolase family 2" evidence="7">
    <location>
        <begin position="678"/>
        <end position="764"/>
    </location>
</feature>
<dbReference type="PANTHER" id="PTHR42732">
    <property type="entry name" value="BETA-GALACTOSIDASE"/>
    <property type="match status" value="1"/>
</dbReference>
<dbReference type="InterPro" id="IPR051913">
    <property type="entry name" value="GH2_Domain-Containing"/>
</dbReference>
<feature type="domain" description="DUF4982" evidence="6">
    <location>
        <begin position="602"/>
        <end position="656"/>
    </location>
</feature>
<evidence type="ECO:0000256" key="1">
    <source>
        <dbReference type="ARBA" id="ARBA00007401"/>
    </source>
</evidence>
<dbReference type="InterPro" id="IPR048230">
    <property type="entry name" value="GalA-like"/>
</dbReference>
<dbReference type="Gene3D" id="3.20.20.80">
    <property type="entry name" value="Glycosidases"/>
    <property type="match status" value="1"/>
</dbReference>
<dbReference type="Pfam" id="PF02836">
    <property type="entry name" value="Glyco_hydro_2_C"/>
    <property type="match status" value="2"/>
</dbReference>
<evidence type="ECO:0000259" key="7">
    <source>
        <dbReference type="Pfam" id="PF18565"/>
    </source>
</evidence>
<dbReference type="InterPro" id="IPR006103">
    <property type="entry name" value="Glyco_hydro_2_cat"/>
</dbReference>
<evidence type="ECO:0000313" key="9">
    <source>
        <dbReference type="Proteomes" id="UP000824201"/>
    </source>
</evidence>
<dbReference type="Proteomes" id="UP000824201">
    <property type="component" value="Unassembled WGS sequence"/>
</dbReference>
<dbReference type="SUPFAM" id="SSF49785">
    <property type="entry name" value="Galactose-binding domain-like"/>
    <property type="match status" value="1"/>
</dbReference>
<organism evidence="8 9">
    <name type="scientific">Candidatus Fimimorpha faecalis</name>
    <dbReference type="NCBI Taxonomy" id="2840824"/>
    <lineage>
        <taxon>Bacteria</taxon>
        <taxon>Bacillati</taxon>
        <taxon>Bacillota</taxon>
        <taxon>Clostridia</taxon>
        <taxon>Eubacteriales</taxon>
        <taxon>Candidatus Fimimorpha</taxon>
    </lineage>
</organism>
<reference evidence="8" key="1">
    <citation type="submission" date="2020-10" db="EMBL/GenBank/DDBJ databases">
        <authorList>
            <person name="Gilroy R."/>
        </authorList>
    </citation>
    <scope>NUCLEOTIDE SEQUENCE</scope>
    <source>
        <strain evidence="8">ChiW13-3771</strain>
    </source>
</reference>
<dbReference type="Gene3D" id="2.60.120.260">
    <property type="entry name" value="Galactose-binding domain-like"/>
    <property type="match status" value="1"/>
</dbReference>
<comment type="caution">
    <text evidence="8">The sequence shown here is derived from an EMBL/GenBank/DDBJ whole genome shotgun (WGS) entry which is preliminary data.</text>
</comment>
<dbReference type="GO" id="GO:0005975">
    <property type="term" value="P:carbohydrate metabolic process"/>
    <property type="evidence" value="ECO:0007669"/>
    <property type="project" value="InterPro"/>
</dbReference>
<dbReference type="InterPro" id="IPR008979">
    <property type="entry name" value="Galactose-bd-like_sf"/>
</dbReference>
<comment type="similarity">
    <text evidence="1">Belongs to the glycosyl hydrolase 2 family.</text>
</comment>
<dbReference type="GO" id="GO:0004553">
    <property type="term" value="F:hydrolase activity, hydrolyzing O-glycosyl compounds"/>
    <property type="evidence" value="ECO:0007669"/>
    <property type="project" value="InterPro"/>
</dbReference>
<dbReference type="InterPro" id="IPR040605">
    <property type="entry name" value="Glyco_hydro2_dom5"/>
</dbReference>
<dbReference type="Pfam" id="PF00703">
    <property type="entry name" value="Glyco_hydro_2"/>
    <property type="match status" value="1"/>
</dbReference>
<dbReference type="Pfam" id="PF16355">
    <property type="entry name" value="DUF4982"/>
    <property type="match status" value="1"/>
</dbReference>
<dbReference type="InterPro" id="IPR017853">
    <property type="entry name" value="GH"/>
</dbReference>
<dbReference type="AlphaFoldDB" id="A0A9D1EFX2"/>
<dbReference type="InterPro" id="IPR013783">
    <property type="entry name" value="Ig-like_fold"/>
</dbReference>
<evidence type="ECO:0000259" key="5">
    <source>
        <dbReference type="Pfam" id="PF02836"/>
    </source>
</evidence>
<keyword evidence="2" id="KW-0378">Hydrolase</keyword>
<accession>A0A9D1EFX2</accession>
<reference evidence="8" key="2">
    <citation type="journal article" date="2021" name="PeerJ">
        <title>Extensive microbial diversity within the chicken gut microbiome revealed by metagenomics and culture.</title>
        <authorList>
            <person name="Gilroy R."/>
            <person name="Ravi A."/>
            <person name="Getino M."/>
            <person name="Pursley I."/>
            <person name="Horton D.L."/>
            <person name="Alikhan N.F."/>
            <person name="Baker D."/>
            <person name="Gharbi K."/>
            <person name="Hall N."/>
            <person name="Watson M."/>
            <person name="Adriaenssens E.M."/>
            <person name="Foster-Nyarko E."/>
            <person name="Jarju S."/>
            <person name="Secka A."/>
            <person name="Antonio M."/>
            <person name="Oren A."/>
            <person name="Chaudhuri R.R."/>
            <person name="La Ragione R."/>
            <person name="Hildebrand F."/>
            <person name="Pallen M.J."/>
        </authorList>
    </citation>
    <scope>NUCLEOTIDE SEQUENCE</scope>
    <source>
        <strain evidence="8">ChiW13-3771</strain>
    </source>
</reference>
<keyword evidence="3" id="KW-0326">Glycosidase</keyword>
<dbReference type="InterPro" id="IPR032311">
    <property type="entry name" value="DUF4982"/>
</dbReference>
<evidence type="ECO:0000256" key="3">
    <source>
        <dbReference type="ARBA" id="ARBA00023295"/>
    </source>
</evidence>
<feature type="domain" description="Glycoside hydrolase family 2 catalytic" evidence="5">
    <location>
        <begin position="301"/>
        <end position="376"/>
    </location>
</feature>
<dbReference type="NCBIfam" id="NF041462">
    <property type="entry name" value="GalA"/>
    <property type="match status" value="1"/>
</dbReference>
<gene>
    <name evidence="8" type="ORF">IAC96_12010</name>
</gene>
<dbReference type="Pfam" id="PF18565">
    <property type="entry name" value="Glyco_hydro2_C5"/>
    <property type="match status" value="1"/>
</dbReference>
<name>A0A9D1EFX2_9FIRM</name>
<evidence type="ECO:0000256" key="2">
    <source>
        <dbReference type="ARBA" id="ARBA00022801"/>
    </source>
</evidence>
<sequence>MRHYGEQAGIHCLNKGWKFIEKDFSILPPTKNHDDVYAFSKAGAARGPASASFDDSEWEEVELPHDWVVKKEFVQTGSPNQGYKERGIGWYRLRFGLSQEDKEKQILLEFEGMSADAQIYVNGSIMKHSYSGYNSFCVDITDMANFGVVPNTIAIRIDATAWEGWWYEGAGIYRNVWMIKKSPVHIKHNGVFAKPEKLEENQWKLHLDTELENSFEFFRQVTVINTLMDGENQIIGECTNELRVEAFESTTYHQELLVKNPMIWDVEEPNLYQVRTVICYDGKKQDYQVQSIGFRTIALLADSGFWMNGKNIKLKGFCNHQDHAGVGVAVPYTVKEWRVKKLKELGANAYRCSHNPDPEILEICDRIGLVVMEENRTYNSSQEVLEGVREIVKNARNHPSVVLYSIFNEEPLQGTEKGRRMAGKLQATVKALDSTRPVLGAFNGGYMEEQGAATILDAVGINYNPKRYDDFHAKYPNIPLIGSETASALMVRGEYETDWNAHTIASYDDDTVPWGTTVKNTWRYVNERPFVAGSFVWTGFDYRGEPTPFEWPSVGTFFGTYDSCGFEKDACYFYRAFWKKEPMVHLISPWCDRKKMEDHKEKMIRVMTVTNCEQVELFVNGVSMGRKIPDPYDQAEYWIPKATGELKLIGYNKEVPVAEDVQLTAQEPERLLMENEVPDITDSGMDAAVINLSLVDKNGTVIPDLFELVTFEIENGRIIGVGNGNPNSHEPDVANYRSLFHGHAQVIVKPNSDQEIKITAKTTSGMESQIVIPVQKTKHIPYIDTLEEKVLDGWGLYYRLFSEKPDPTIETEANDMNSFEPVQFSGQSQAELSGKLNQYGMYQTKVNFARNIGDWSLYVNSVLGHVWIYMDGEEIYSRTDAWGGEIILPLRKEMAGSHRITVVVYNGNPEYAEAGICTPIVLCKS</sequence>
<proteinExistence type="inferred from homology"/>
<dbReference type="EMBL" id="DVHN01000165">
    <property type="protein sequence ID" value="HIR89662.1"/>
    <property type="molecule type" value="Genomic_DNA"/>
</dbReference>
<evidence type="ECO:0000313" key="8">
    <source>
        <dbReference type="EMBL" id="HIR89662.1"/>
    </source>
</evidence>
<evidence type="ECO:0000259" key="4">
    <source>
        <dbReference type="Pfam" id="PF00703"/>
    </source>
</evidence>
<dbReference type="InterPro" id="IPR036156">
    <property type="entry name" value="Beta-gal/glucu_dom_sf"/>
</dbReference>
<dbReference type="PANTHER" id="PTHR42732:SF1">
    <property type="entry name" value="BETA-MANNOSIDASE"/>
    <property type="match status" value="1"/>
</dbReference>
<feature type="domain" description="Glycoside hydrolase family 2 catalytic" evidence="5">
    <location>
        <begin position="381"/>
        <end position="471"/>
    </location>
</feature>
<protein>
    <submittedName>
        <fullName evidence="8">DUF4982 domain-containing protein</fullName>
    </submittedName>
</protein>
<dbReference type="SUPFAM" id="SSF49303">
    <property type="entry name" value="beta-Galactosidase/glucuronidase domain"/>
    <property type="match status" value="1"/>
</dbReference>
<feature type="domain" description="Glycoside hydrolase family 2 immunoglobulin-like beta-sandwich" evidence="4">
    <location>
        <begin position="184"/>
        <end position="295"/>
    </location>
</feature>
<dbReference type="Gene3D" id="2.60.40.10">
    <property type="entry name" value="Immunoglobulins"/>
    <property type="match status" value="3"/>
</dbReference>
<dbReference type="InterPro" id="IPR006102">
    <property type="entry name" value="Ig-like_GH2"/>
</dbReference>
<evidence type="ECO:0000259" key="6">
    <source>
        <dbReference type="Pfam" id="PF16355"/>
    </source>
</evidence>